<proteinExistence type="predicted"/>
<dbReference type="InterPro" id="IPR027417">
    <property type="entry name" value="P-loop_NTPase"/>
</dbReference>
<dbReference type="SUPFAM" id="SSF52540">
    <property type="entry name" value="P-loop containing nucleoside triphosphate hydrolases"/>
    <property type="match status" value="1"/>
</dbReference>
<dbReference type="EMBL" id="JACCKA010000085">
    <property type="protein sequence ID" value="NZA27736.1"/>
    <property type="molecule type" value="Genomic_DNA"/>
</dbReference>
<gene>
    <name evidence="1" type="ORF">H0E84_15255</name>
</gene>
<reference evidence="1 2" key="1">
    <citation type="submission" date="2020-07" db="EMBL/GenBank/DDBJ databases">
        <title>Luteimonas sp. SJ-92.</title>
        <authorList>
            <person name="Huang X.-X."/>
            <person name="Xu L."/>
            <person name="Sun J.-Q."/>
        </authorList>
    </citation>
    <scope>NUCLEOTIDE SEQUENCE [LARGE SCALE GENOMIC DNA]</scope>
    <source>
        <strain evidence="1 2">SJ-92</strain>
    </source>
</reference>
<organism evidence="1 2">
    <name type="scientific">Luteimonas salinisoli</name>
    <dbReference type="NCBI Taxonomy" id="2752307"/>
    <lineage>
        <taxon>Bacteria</taxon>
        <taxon>Pseudomonadati</taxon>
        <taxon>Pseudomonadota</taxon>
        <taxon>Gammaproteobacteria</taxon>
        <taxon>Lysobacterales</taxon>
        <taxon>Lysobacteraceae</taxon>
        <taxon>Luteimonas</taxon>
    </lineage>
</organism>
<dbReference type="AlphaFoldDB" id="A0A853JEI3"/>
<sequence>MLSRELVYTGLTRARRALHLAGSAELIAEALALHASRWSGLGRRLES</sequence>
<keyword evidence="2" id="KW-1185">Reference proteome</keyword>
<dbReference type="Gene3D" id="3.40.50.300">
    <property type="entry name" value="P-loop containing nucleotide triphosphate hydrolases"/>
    <property type="match status" value="1"/>
</dbReference>
<dbReference type="Proteomes" id="UP000578091">
    <property type="component" value="Unassembled WGS sequence"/>
</dbReference>
<evidence type="ECO:0000313" key="2">
    <source>
        <dbReference type="Proteomes" id="UP000578091"/>
    </source>
</evidence>
<evidence type="ECO:0008006" key="3">
    <source>
        <dbReference type="Google" id="ProtNLM"/>
    </source>
</evidence>
<comment type="caution">
    <text evidence="1">The sequence shown here is derived from an EMBL/GenBank/DDBJ whole genome shotgun (WGS) entry which is preliminary data.</text>
</comment>
<evidence type="ECO:0000313" key="1">
    <source>
        <dbReference type="EMBL" id="NZA27736.1"/>
    </source>
</evidence>
<dbReference type="RefSeq" id="WP_180679500.1">
    <property type="nucleotide sequence ID" value="NZ_JACCKA010000085.1"/>
</dbReference>
<protein>
    <recommendedName>
        <fullName evidence="3">UvrD-like helicase C-terminal domain-containing protein</fullName>
    </recommendedName>
</protein>
<name>A0A853JEI3_9GAMM</name>
<accession>A0A853JEI3</accession>